<feature type="compositionally biased region" description="Basic and acidic residues" evidence="1">
    <location>
        <begin position="125"/>
        <end position="137"/>
    </location>
</feature>
<feature type="region of interest" description="Disordered" evidence="1">
    <location>
        <begin position="224"/>
        <end position="262"/>
    </location>
</feature>
<dbReference type="STRING" id="857342.A0A2T3BDW6"/>
<dbReference type="GeneID" id="36571355"/>
<evidence type="ECO:0000256" key="1">
    <source>
        <dbReference type="SAM" id="MobiDB-lite"/>
    </source>
</evidence>
<proteinExistence type="predicted"/>
<feature type="compositionally biased region" description="Polar residues" evidence="1">
    <location>
        <begin position="85"/>
        <end position="95"/>
    </location>
</feature>
<feature type="compositionally biased region" description="Acidic residues" evidence="1">
    <location>
        <begin position="421"/>
        <end position="445"/>
    </location>
</feature>
<evidence type="ECO:0000259" key="2">
    <source>
        <dbReference type="Pfam" id="PF10180"/>
    </source>
</evidence>
<feature type="region of interest" description="Disordered" evidence="1">
    <location>
        <begin position="80"/>
        <end position="152"/>
    </location>
</feature>
<accession>A0A2T3BDW6</accession>
<feature type="compositionally biased region" description="Basic and acidic residues" evidence="1">
    <location>
        <begin position="235"/>
        <end position="262"/>
    </location>
</feature>
<dbReference type="InterPro" id="IPR019327">
    <property type="entry name" value="WKF"/>
</dbReference>
<feature type="compositionally biased region" description="Acidic residues" evidence="1">
    <location>
        <begin position="389"/>
        <end position="399"/>
    </location>
</feature>
<evidence type="ECO:0000313" key="4">
    <source>
        <dbReference type="Proteomes" id="UP000241818"/>
    </source>
</evidence>
<gene>
    <name evidence="3" type="ORF">M430DRAFT_155231</name>
</gene>
<dbReference type="RefSeq" id="XP_024725053.1">
    <property type="nucleotide sequence ID" value="XM_024863274.1"/>
</dbReference>
<feature type="compositionally biased region" description="Low complexity" evidence="1">
    <location>
        <begin position="1"/>
        <end position="14"/>
    </location>
</feature>
<organism evidence="3 4">
    <name type="scientific">Amorphotheca resinae ATCC 22711</name>
    <dbReference type="NCBI Taxonomy" id="857342"/>
    <lineage>
        <taxon>Eukaryota</taxon>
        <taxon>Fungi</taxon>
        <taxon>Dikarya</taxon>
        <taxon>Ascomycota</taxon>
        <taxon>Pezizomycotina</taxon>
        <taxon>Leotiomycetes</taxon>
        <taxon>Helotiales</taxon>
        <taxon>Amorphothecaceae</taxon>
        <taxon>Amorphotheca</taxon>
    </lineage>
</organism>
<sequence>MPSATSTSNTASGTPITKRKNESEDTLPAKKVKKRKHTEPSAEPITPKLTRKKSVTFTPETKVEDGDSIKQLFNAWVTEQKSRDPTFQFSTSGQAFATPEPPKVEEQFNTEIDEKERRVKRVKKPKAETAETKDTPKKKSKQSKIVKPTATPPRPFLAYLRQYHEDRANWKFNKNHQNHLLKHIFDLNIIPSDHIHLVYAYIRGLQGGVRTRLRDTALSIKVKDQEEGAAGFPDMDSRGSRNTETPEEKKERQQKDQEKRQQEYENCCKEYIATMTQIDASSKMGYEEGLLLGLSDYAMKERVAKRTRAEQILAELGAGASPAEAEARATPSTSGLTYPEEVAGDNDSQKRLRMNDGSTQKVARRRKQRTLTEVSDTSSSDESSSSDDSSSDSDDSESDTDAKRPEDTSSSSSSSSSESESSSEDEQEETSSEEESDESDDSGSQ</sequence>
<feature type="domain" description="WKF" evidence="2">
    <location>
        <begin position="158"/>
        <end position="219"/>
    </location>
</feature>
<name>A0A2T3BDW6_AMORE</name>
<dbReference type="OrthoDB" id="10261563at2759"/>
<evidence type="ECO:0000313" key="3">
    <source>
        <dbReference type="EMBL" id="PSS27528.1"/>
    </source>
</evidence>
<protein>
    <recommendedName>
        <fullName evidence="2">WKF domain-containing protein</fullName>
    </recommendedName>
</protein>
<reference evidence="3 4" key="1">
    <citation type="journal article" date="2018" name="New Phytol.">
        <title>Comparative genomics and transcriptomics depict ericoid mycorrhizal fungi as versatile saprotrophs and plant mutualists.</title>
        <authorList>
            <person name="Martino E."/>
            <person name="Morin E."/>
            <person name="Grelet G.A."/>
            <person name="Kuo A."/>
            <person name="Kohler A."/>
            <person name="Daghino S."/>
            <person name="Barry K.W."/>
            <person name="Cichocki N."/>
            <person name="Clum A."/>
            <person name="Dockter R.B."/>
            <person name="Hainaut M."/>
            <person name="Kuo R.C."/>
            <person name="LaButti K."/>
            <person name="Lindahl B.D."/>
            <person name="Lindquist E.A."/>
            <person name="Lipzen A."/>
            <person name="Khouja H.R."/>
            <person name="Magnuson J."/>
            <person name="Murat C."/>
            <person name="Ohm R.A."/>
            <person name="Singer S.W."/>
            <person name="Spatafora J.W."/>
            <person name="Wang M."/>
            <person name="Veneault-Fourrey C."/>
            <person name="Henrissat B."/>
            <person name="Grigoriev I.V."/>
            <person name="Martin F.M."/>
            <person name="Perotto S."/>
        </authorList>
    </citation>
    <scope>NUCLEOTIDE SEQUENCE [LARGE SCALE GENOMIC DNA]</scope>
    <source>
        <strain evidence="3 4">ATCC 22711</strain>
    </source>
</reference>
<feature type="region of interest" description="Disordered" evidence="1">
    <location>
        <begin position="319"/>
        <end position="445"/>
    </location>
</feature>
<dbReference type="Pfam" id="PF10180">
    <property type="entry name" value="WKF"/>
    <property type="match status" value="1"/>
</dbReference>
<feature type="compositionally biased region" description="Low complexity" evidence="1">
    <location>
        <begin position="408"/>
        <end position="420"/>
    </location>
</feature>
<feature type="compositionally biased region" description="Low complexity" evidence="1">
    <location>
        <begin position="319"/>
        <end position="334"/>
    </location>
</feature>
<dbReference type="EMBL" id="KZ679006">
    <property type="protein sequence ID" value="PSS27528.1"/>
    <property type="molecule type" value="Genomic_DNA"/>
</dbReference>
<dbReference type="AlphaFoldDB" id="A0A2T3BDW6"/>
<feature type="region of interest" description="Disordered" evidence="1">
    <location>
        <begin position="1"/>
        <end position="68"/>
    </location>
</feature>
<dbReference type="PANTHER" id="PTHR22306:SF2">
    <property type="entry name" value="CHROMOSOME 7 OPEN READING FRAME 50"/>
    <property type="match status" value="1"/>
</dbReference>
<keyword evidence="4" id="KW-1185">Reference proteome</keyword>
<dbReference type="PANTHER" id="PTHR22306">
    <property type="entry name" value="CHROMOSOME 7 OPEN READING FRAME 50"/>
    <property type="match status" value="1"/>
</dbReference>
<feature type="compositionally biased region" description="Basic and acidic residues" evidence="1">
    <location>
        <begin position="102"/>
        <end position="117"/>
    </location>
</feature>
<feature type="compositionally biased region" description="Low complexity" evidence="1">
    <location>
        <begin position="375"/>
        <end position="388"/>
    </location>
</feature>
<dbReference type="Proteomes" id="UP000241818">
    <property type="component" value="Unassembled WGS sequence"/>
</dbReference>
<dbReference type="InParanoid" id="A0A2T3BDW6"/>